<feature type="domain" description="RecF/RecN/SMC N-terminal" evidence="14">
    <location>
        <begin position="106"/>
        <end position="1111"/>
    </location>
</feature>
<dbReference type="GO" id="GO:0035861">
    <property type="term" value="C:site of double-strand break"/>
    <property type="evidence" value="ECO:0007669"/>
    <property type="project" value="TreeGrafter"/>
</dbReference>
<comment type="similarity">
    <text evidence="3">Belongs to the SMC family. SMC6 subfamily.</text>
</comment>
<dbReference type="PANTHER" id="PTHR19306:SF6">
    <property type="entry name" value="STRUCTURAL MAINTENANCE OF CHROMOSOMES PROTEIN 6"/>
    <property type="match status" value="1"/>
</dbReference>
<comment type="caution">
    <text evidence="15">The sequence shown here is derived from an EMBL/GenBank/DDBJ whole genome shotgun (WGS) entry which is preliminary data.</text>
</comment>
<feature type="region of interest" description="Disordered" evidence="13">
    <location>
        <begin position="1"/>
        <end position="75"/>
    </location>
</feature>
<keyword evidence="8 12" id="KW-0175">Coiled coil</keyword>
<comment type="subcellular location">
    <subcellularLocation>
        <location evidence="2">Chromosome</location>
    </subcellularLocation>
    <subcellularLocation>
        <location evidence="1">Nucleus</location>
    </subcellularLocation>
</comment>
<keyword evidence="10" id="KW-0234">DNA repair</keyword>
<sequence>MGKRRATADSDDERAHDASPTSKRARRDEPSQANPSTQARRARKGKGKARDDSDGSGEEEEEIQEQSVDTVDDDTFEEQYGKELFERMEAKRSKAGYGGVAEYGIIESIEMHQFMCHKSLSFTFGPNINFIIGGKSAVLSAITVALGGKTNSTGRGTGLKAFIREGQQMAEVTIQLKNQGDEAYKPSEYGKSIFITRRFTNTGNSSWKICNKDRKVVSTKKEELAAICDHMNIQVDNPMNVLTQDAARQFLSASTPSDKYKFFLRGTQLSQLSSEYEQCLENITNTSKVLSHKREAIPDLRAAFKEATLKFEEASKAREQKRRVDDLKKELAWSHVALKAAELEKKMEEAGKQERRVPKVQQNLEAAQAQLETASQEVARYEEQIGNFGNQDDLREQHESLKTKLSDIRRDIAECRNQQSTINNDLKGLNAQIEGFEKEIEEENRRLASDTQAKRDAHQRKLQSAKDNVQKLGEDLKNKAEEIRTLEADAAGIKSQGESKERELQGLHAKIEQCQSMIKRIEQADKDRYMAYGNNIPQLLKRIKNGRWRGDRPLGPLGTFVKCKDVRRWAPLLRNQLGRVLTAFAVTDADDMKTLKQLLVDSGNPNTMIIIYEKDLFDYSAGEPSPDMLTVLRVLEISDPHVLRILINQRQIERMLLGETRKEGEAVLARARGGGHAWTADGFDIRRFAEGGGATNPLNFGRRNDNTDLLLTEGSASERPRIEQELSQTQLELQPLINAIKDMKHQYGAKRGEINRATEQHRALDAALQRAKQHLRSVEEEEQAETPVNIAAIEGCKKECEEERTGLTEQFKVLEETKLAHEERMRQLLVESNAIKAQIEGFAAQKKILVDQVSAAVEERGKAQNSVRHYEAKLAEEQQKLDTENAAVKTLQEEFETWTQSAEQYCERVETTRRPEEIEKQIKSVQTALQEREKKQGFTVEEMTIEVNRTRQKLEDAKRELSQMISLNKACIISSLLKSSVTTRMQKWQEFRRHIALRCKIVFSYNLSQRGYFGSIKFNHAEETLTLHVQTEDQAISKARDKEIHALSGGEKSFSTICLLLSLWESIGCPLRCLDEFDVFMDAVNRRISMKMMIDTANQSDKKQYVLITPQDMNNVTIGPTVRVHRMTDPERGQGTLAMAS</sequence>
<accession>A0AAW0DZ56</accession>
<feature type="compositionally biased region" description="Acidic residues" evidence="13">
    <location>
        <begin position="54"/>
        <end position="75"/>
    </location>
</feature>
<evidence type="ECO:0000313" key="16">
    <source>
        <dbReference type="Proteomes" id="UP001383192"/>
    </source>
</evidence>
<keyword evidence="15" id="KW-0378">Hydrolase</keyword>
<evidence type="ECO:0000256" key="4">
    <source>
        <dbReference type="ARBA" id="ARBA00022454"/>
    </source>
</evidence>
<dbReference type="GO" id="GO:0003684">
    <property type="term" value="F:damaged DNA binding"/>
    <property type="evidence" value="ECO:0007669"/>
    <property type="project" value="TreeGrafter"/>
</dbReference>
<evidence type="ECO:0000259" key="14">
    <source>
        <dbReference type="Pfam" id="PF02463"/>
    </source>
</evidence>
<gene>
    <name evidence="15" type="primary">smc6_1</name>
    <name evidence="15" type="ORF">VNI00_002710</name>
</gene>
<feature type="coiled-coil region" evidence="12">
    <location>
        <begin position="860"/>
        <end position="894"/>
    </location>
</feature>
<dbReference type="InterPro" id="IPR027417">
    <property type="entry name" value="P-loop_NTPase"/>
</dbReference>
<dbReference type="AlphaFoldDB" id="A0AAW0DZ56"/>
<evidence type="ECO:0000256" key="13">
    <source>
        <dbReference type="SAM" id="MobiDB-lite"/>
    </source>
</evidence>
<keyword evidence="16" id="KW-1185">Reference proteome</keyword>
<dbReference type="GO" id="GO:0003724">
    <property type="term" value="F:RNA helicase activity"/>
    <property type="evidence" value="ECO:0007669"/>
    <property type="project" value="UniProtKB-EC"/>
</dbReference>
<evidence type="ECO:0000313" key="15">
    <source>
        <dbReference type="EMBL" id="KAK7056992.1"/>
    </source>
</evidence>
<dbReference type="EC" id="3.6.4.13" evidence="15"/>
<keyword evidence="5" id="KW-0547">Nucleotide-binding</keyword>
<evidence type="ECO:0000256" key="9">
    <source>
        <dbReference type="ARBA" id="ARBA00023172"/>
    </source>
</evidence>
<dbReference type="GO" id="GO:0016787">
    <property type="term" value="F:hydrolase activity"/>
    <property type="evidence" value="ECO:0007669"/>
    <property type="project" value="UniProtKB-KW"/>
</dbReference>
<dbReference type="InterPro" id="IPR003395">
    <property type="entry name" value="RecF/RecN/SMC_N"/>
</dbReference>
<keyword evidence="7" id="KW-0067">ATP-binding</keyword>
<keyword evidence="4" id="KW-0158">Chromosome</keyword>
<dbReference type="Gene3D" id="1.10.287.1490">
    <property type="match status" value="1"/>
</dbReference>
<dbReference type="SUPFAM" id="SSF52540">
    <property type="entry name" value="P-loop containing nucleoside triphosphate hydrolases"/>
    <property type="match status" value="1"/>
</dbReference>
<feature type="coiled-coil region" evidence="12">
    <location>
        <begin position="940"/>
        <end position="967"/>
    </location>
</feature>
<evidence type="ECO:0000256" key="10">
    <source>
        <dbReference type="ARBA" id="ARBA00023204"/>
    </source>
</evidence>
<evidence type="ECO:0000256" key="12">
    <source>
        <dbReference type="SAM" id="Coils"/>
    </source>
</evidence>
<evidence type="ECO:0000256" key="11">
    <source>
        <dbReference type="ARBA" id="ARBA00023242"/>
    </source>
</evidence>
<feature type="coiled-coil region" evidence="12">
    <location>
        <begin position="754"/>
        <end position="817"/>
    </location>
</feature>
<evidence type="ECO:0000256" key="6">
    <source>
        <dbReference type="ARBA" id="ARBA00022763"/>
    </source>
</evidence>
<dbReference type="GO" id="GO:0005524">
    <property type="term" value="F:ATP binding"/>
    <property type="evidence" value="ECO:0007669"/>
    <property type="project" value="UniProtKB-KW"/>
</dbReference>
<reference evidence="15 16" key="1">
    <citation type="submission" date="2024-01" db="EMBL/GenBank/DDBJ databases">
        <title>A draft genome for a cacao thread blight-causing isolate of Paramarasmius palmivorus.</title>
        <authorList>
            <person name="Baruah I.K."/>
            <person name="Bukari Y."/>
            <person name="Amoako-Attah I."/>
            <person name="Meinhardt L.W."/>
            <person name="Bailey B.A."/>
            <person name="Cohen S.P."/>
        </authorList>
    </citation>
    <scope>NUCLEOTIDE SEQUENCE [LARGE SCALE GENOMIC DNA]</scope>
    <source>
        <strain evidence="15 16">GH-12</strain>
    </source>
</reference>
<organism evidence="15 16">
    <name type="scientific">Paramarasmius palmivorus</name>
    <dbReference type="NCBI Taxonomy" id="297713"/>
    <lineage>
        <taxon>Eukaryota</taxon>
        <taxon>Fungi</taxon>
        <taxon>Dikarya</taxon>
        <taxon>Basidiomycota</taxon>
        <taxon>Agaricomycotina</taxon>
        <taxon>Agaricomycetes</taxon>
        <taxon>Agaricomycetidae</taxon>
        <taxon>Agaricales</taxon>
        <taxon>Marasmiineae</taxon>
        <taxon>Marasmiaceae</taxon>
        <taxon>Paramarasmius</taxon>
    </lineage>
</organism>
<keyword evidence="9" id="KW-0233">DNA recombination</keyword>
<evidence type="ECO:0000256" key="7">
    <source>
        <dbReference type="ARBA" id="ARBA00022840"/>
    </source>
</evidence>
<evidence type="ECO:0000256" key="5">
    <source>
        <dbReference type="ARBA" id="ARBA00022741"/>
    </source>
</evidence>
<protein>
    <submittedName>
        <fullName evidence="15">Structural maintenance of chromosomes protein 6</fullName>
        <ecNumber evidence="15">3.6.4.13</ecNumber>
    </submittedName>
</protein>
<evidence type="ECO:0000256" key="8">
    <source>
        <dbReference type="ARBA" id="ARBA00023054"/>
    </source>
</evidence>
<evidence type="ECO:0000256" key="1">
    <source>
        <dbReference type="ARBA" id="ARBA00004123"/>
    </source>
</evidence>
<evidence type="ECO:0000256" key="3">
    <source>
        <dbReference type="ARBA" id="ARBA00006793"/>
    </source>
</evidence>
<dbReference type="GO" id="GO:0030915">
    <property type="term" value="C:Smc5-Smc6 complex"/>
    <property type="evidence" value="ECO:0007669"/>
    <property type="project" value="TreeGrafter"/>
</dbReference>
<dbReference type="GO" id="GO:0005634">
    <property type="term" value="C:nucleus"/>
    <property type="evidence" value="ECO:0007669"/>
    <property type="project" value="UniProtKB-SubCell"/>
</dbReference>
<keyword evidence="6" id="KW-0227">DNA damage</keyword>
<dbReference type="Gene3D" id="3.40.50.300">
    <property type="entry name" value="P-loop containing nucleotide triphosphate hydrolases"/>
    <property type="match status" value="2"/>
</dbReference>
<name>A0AAW0DZ56_9AGAR</name>
<dbReference type="EMBL" id="JAYKXP010000006">
    <property type="protein sequence ID" value="KAK7056992.1"/>
    <property type="molecule type" value="Genomic_DNA"/>
</dbReference>
<dbReference type="PANTHER" id="PTHR19306">
    <property type="entry name" value="STRUCTURAL MAINTENANCE OF CHROMOSOMES 5,6 SMC5, SMC6"/>
    <property type="match status" value="1"/>
</dbReference>
<dbReference type="GO" id="GO:0000724">
    <property type="term" value="P:double-strand break repair via homologous recombination"/>
    <property type="evidence" value="ECO:0007669"/>
    <property type="project" value="TreeGrafter"/>
</dbReference>
<keyword evidence="11" id="KW-0539">Nucleus</keyword>
<feature type="region of interest" description="Disordered" evidence="13">
    <location>
        <begin position="443"/>
        <end position="469"/>
    </location>
</feature>
<proteinExistence type="inferred from homology"/>
<dbReference type="GO" id="GO:0003697">
    <property type="term" value="F:single-stranded DNA binding"/>
    <property type="evidence" value="ECO:0007669"/>
    <property type="project" value="TreeGrafter"/>
</dbReference>
<dbReference type="Proteomes" id="UP001383192">
    <property type="component" value="Unassembled WGS sequence"/>
</dbReference>
<dbReference type="Pfam" id="PF02463">
    <property type="entry name" value="SMC_N"/>
    <property type="match status" value="1"/>
</dbReference>
<feature type="compositionally biased region" description="Basic and acidic residues" evidence="13">
    <location>
        <begin position="443"/>
        <end position="456"/>
    </location>
</feature>
<evidence type="ECO:0000256" key="2">
    <source>
        <dbReference type="ARBA" id="ARBA00004286"/>
    </source>
</evidence>